<protein>
    <submittedName>
        <fullName evidence="3">DUF4038 domain-containing protein</fullName>
    </submittedName>
</protein>
<dbReference type="PANTHER" id="PTHR37836:SF3">
    <property type="entry name" value="ENDOGLUCANASE"/>
    <property type="match status" value="1"/>
</dbReference>
<dbReference type="EMBL" id="WHLY01000002">
    <property type="protein sequence ID" value="MPR32854.1"/>
    <property type="molecule type" value="Genomic_DNA"/>
</dbReference>
<dbReference type="Pfam" id="PF13204">
    <property type="entry name" value="Apiosidase"/>
    <property type="match status" value="1"/>
</dbReference>
<proteinExistence type="predicted"/>
<keyword evidence="4" id="KW-1185">Reference proteome</keyword>
<comment type="caution">
    <text evidence="3">The sequence shown here is derived from an EMBL/GenBank/DDBJ whole genome shotgun (WGS) entry which is preliminary data.</text>
</comment>
<dbReference type="Proteomes" id="UP000479293">
    <property type="component" value="Unassembled WGS sequence"/>
</dbReference>
<evidence type="ECO:0000259" key="1">
    <source>
        <dbReference type="Pfam" id="PF12904"/>
    </source>
</evidence>
<sequence length="432" mass="49696">MIKDKRYISQGNDRVFFWLGDTAWELFHRLSREEADLYLKNRADKGFNVIQAVALAEFDGLTQPNAYGHLPLVNNDPTQPNEAYFKHVDYIIDKAAQYNMFVGLLPTWGDKFNKKWGVGPEIFTPENARIYGEFLGKRYKNKNVIWILGGDRSPENEAHYKIIRAMAEGLKAGDGGTRLMTYHPTGDSNSAAFFHQDSWLNFNMFQSGHGTRDKKNYVFTRQNHYLFPVKPTIDGEPRYEDHPIDWKPQQGYFDDFDARQAAWWSVLAGAGGHTYGCHDIWQFFDPNRNPPVSFARTHWKRAMDLPGAYQMGYLRRLMDSHPWWRMMPEQRIIKNANPEDGGYQMAAISEDMNFLIAYTPHGKPLQIDLSMLTAAPRLLAYWYNPRDGVSIKIGELKNEGTVEFKPYAAGPGTDWVLVLDDPTQSWAGFGLK</sequence>
<evidence type="ECO:0000313" key="3">
    <source>
        <dbReference type="EMBL" id="MPR32854.1"/>
    </source>
</evidence>
<dbReference type="InterPro" id="IPR025277">
    <property type="entry name" value="Apiosidase-like_cat_dom"/>
</dbReference>
<dbReference type="InterPro" id="IPR024749">
    <property type="entry name" value="Collagen-bd_put"/>
</dbReference>
<dbReference type="SUPFAM" id="SSF51445">
    <property type="entry name" value="(Trans)glycosidases"/>
    <property type="match status" value="1"/>
</dbReference>
<feature type="domain" description="Putative collagen-binding" evidence="1">
    <location>
        <begin position="328"/>
        <end position="420"/>
    </location>
</feature>
<dbReference type="Pfam" id="PF12904">
    <property type="entry name" value="Collagen_bind_2"/>
    <property type="match status" value="1"/>
</dbReference>
<evidence type="ECO:0000259" key="2">
    <source>
        <dbReference type="Pfam" id="PF13204"/>
    </source>
</evidence>
<accession>A0A7C9BFM2</accession>
<reference evidence="3 4" key="1">
    <citation type="submission" date="2019-10" db="EMBL/GenBank/DDBJ databases">
        <title>Draft Genome Sequence of Cytophagaceae sp. SJW1-29.</title>
        <authorList>
            <person name="Choi A."/>
        </authorList>
    </citation>
    <scope>NUCLEOTIDE SEQUENCE [LARGE SCALE GENOMIC DNA]</scope>
    <source>
        <strain evidence="3 4">SJW1-29</strain>
    </source>
</reference>
<feature type="domain" description="Apiosidase-like catalytic" evidence="2">
    <location>
        <begin position="3"/>
        <end position="324"/>
    </location>
</feature>
<name>A0A7C9BFM2_9BACT</name>
<organism evidence="3 4">
    <name type="scientific">Salmonirosea aquatica</name>
    <dbReference type="NCBI Taxonomy" id="2654236"/>
    <lineage>
        <taxon>Bacteria</taxon>
        <taxon>Pseudomonadati</taxon>
        <taxon>Bacteroidota</taxon>
        <taxon>Cytophagia</taxon>
        <taxon>Cytophagales</taxon>
        <taxon>Spirosomataceae</taxon>
        <taxon>Salmonirosea</taxon>
    </lineage>
</organism>
<evidence type="ECO:0000313" key="4">
    <source>
        <dbReference type="Proteomes" id="UP000479293"/>
    </source>
</evidence>
<dbReference type="AlphaFoldDB" id="A0A7C9BFM2"/>
<dbReference type="Gene3D" id="3.20.20.80">
    <property type="entry name" value="Glycosidases"/>
    <property type="match status" value="1"/>
</dbReference>
<dbReference type="InterPro" id="IPR017853">
    <property type="entry name" value="GH"/>
</dbReference>
<dbReference type="PANTHER" id="PTHR37836">
    <property type="entry name" value="LMO1036 PROTEIN"/>
    <property type="match status" value="1"/>
</dbReference>
<gene>
    <name evidence="3" type="ORF">GBK04_05655</name>
</gene>